<dbReference type="Proteomes" id="UP001604277">
    <property type="component" value="Unassembled WGS sequence"/>
</dbReference>
<dbReference type="EMBL" id="JBFOLJ010000032">
    <property type="protein sequence ID" value="KAL2458063.1"/>
    <property type="molecule type" value="Genomic_DNA"/>
</dbReference>
<protein>
    <submittedName>
        <fullName evidence="8">Transcription factor bHLH</fullName>
    </submittedName>
</protein>
<dbReference type="GO" id="GO:0005634">
    <property type="term" value="C:nucleus"/>
    <property type="evidence" value="ECO:0007669"/>
    <property type="project" value="UniProtKB-SubCell"/>
</dbReference>
<dbReference type="GO" id="GO:0003677">
    <property type="term" value="F:DNA binding"/>
    <property type="evidence" value="ECO:0007669"/>
    <property type="project" value="UniProtKB-KW"/>
</dbReference>
<dbReference type="PANTHER" id="PTHR16223">
    <property type="entry name" value="TRANSCRIPTION FACTOR BHLH83-RELATED"/>
    <property type="match status" value="1"/>
</dbReference>
<dbReference type="Gene3D" id="4.10.280.10">
    <property type="entry name" value="Helix-loop-helix DNA-binding domain"/>
    <property type="match status" value="1"/>
</dbReference>
<dbReference type="CDD" id="cd11393">
    <property type="entry name" value="bHLH_AtbHLH_like"/>
    <property type="match status" value="1"/>
</dbReference>
<feature type="domain" description="BHLH" evidence="7">
    <location>
        <begin position="267"/>
        <end position="316"/>
    </location>
</feature>
<comment type="caution">
    <text evidence="8">The sequence shown here is derived from an EMBL/GenBank/DDBJ whole genome shotgun (WGS) entry which is preliminary data.</text>
</comment>
<accession>A0ABD1P3Y7</accession>
<name>A0ABD1P3Y7_9LAMI</name>
<evidence type="ECO:0000256" key="3">
    <source>
        <dbReference type="ARBA" id="ARBA00023015"/>
    </source>
</evidence>
<dbReference type="InterPro" id="IPR011598">
    <property type="entry name" value="bHLH_dom"/>
</dbReference>
<organism evidence="8 9">
    <name type="scientific">Forsythia ovata</name>
    <dbReference type="NCBI Taxonomy" id="205694"/>
    <lineage>
        <taxon>Eukaryota</taxon>
        <taxon>Viridiplantae</taxon>
        <taxon>Streptophyta</taxon>
        <taxon>Embryophyta</taxon>
        <taxon>Tracheophyta</taxon>
        <taxon>Spermatophyta</taxon>
        <taxon>Magnoliopsida</taxon>
        <taxon>eudicotyledons</taxon>
        <taxon>Gunneridae</taxon>
        <taxon>Pentapetalae</taxon>
        <taxon>asterids</taxon>
        <taxon>lamiids</taxon>
        <taxon>Lamiales</taxon>
        <taxon>Oleaceae</taxon>
        <taxon>Forsythieae</taxon>
        <taxon>Forsythia</taxon>
    </lineage>
</organism>
<keyword evidence="6" id="KW-0539">Nucleus</keyword>
<evidence type="ECO:0000256" key="2">
    <source>
        <dbReference type="ARBA" id="ARBA00011738"/>
    </source>
</evidence>
<dbReference type="InterPro" id="IPR045843">
    <property type="entry name" value="IND-like"/>
</dbReference>
<evidence type="ECO:0000259" key="7">
    <source>
        <dbReference type="PROSITE" id="PS50888"/>
    </source>
</evidence>
<evidence type="ECO:0000313" key="8">
    <source>
        <dbReference type="EMBL" id="KAL2458063.1"/>
    </source>
</evidence>
<keyword evidence="9" id="KW-1185">Reference proteome</keyword>
<keyword evidence="3" id="KW-0805">Transcription regulation</keyword>
<proteinExistence type="predicted"/>
<dbReference type="AlphaFoldDB" id="A0ABD1P3Y7"/>
<sequence length="391" mass="42611">MESANIHQLQNHLVGSSSLAIPCCYGVGSTPNTILNPNSYSDGAILNPRQESVNPCSSVNVSMIPDLGFHWANATTDQIITGESAPRIKEEFFNNIYSNKYTKILNSQQSRDFPLNDLNAKLLLRTSSYGNLTNGIQLSSGDLFSNSLTAGSERGFNRGVPSINVSYLNQSVANSANSSSSDMDLEVLNVLTSSRFSGNFSPSSKNQLGLFRDGLSYYDFDHVQRSNKMPFHSINMVSALSNGAALPKRSTTIKEGKAVETVKPRLESRVACQPPFKVRKEKLGDRIAALQQLVAPFGKTDTASVLMEVIGYIKFLQSQVENLSVPYMKSTRNKTIVREMEGELAAENENEDLKRDLTSRGLCLVPLSCFSYVTDGGGGAVWPPPHYGGAT</sequence>
<evidence type="ECO:0000256" key="1">
    <source>
        <dbReference type="ARBA" id="ARBA00004123"/>
    </source>
</evidence>
<gene>
    <name evidence="8" type="ORF">Fot_55921</name>
</gene>
<dbReference type="InterPro" id="IPR036638">
    <property type="entry name" value="HLH_DNA-bd_sf"/>
</dbReference>
<evidence type="ECO:0000256" key="5">
    <source>
        <dbReference type="ARBA" id="ARBA00023163"/>
    </source>
</evidence>
<dbReference type="PROSITE" id="PS50888">
    <property type="entry name" value="BHLH"/>
    <property type="match status" value="1"/>
</dbReference>
<comment type="subunit">
    <text evidence="2">Homodimer.</text>
</comment>
<comment type="subcellular location">
    <subcellularLocation>
        <location evidence="1">Nucleus</location>
    </subcellularLocation>
</comment>
<dbReference type="SUPFAM" id="SSF47459">
    <property type="entry name" value="HLH, helix-loop-helix DNA-binding domain"/>
    <property type="match status" value="1"/>
</dbReference>
<keyword evidence="5" id="KW-0804">Transcription</keyword>
<evidence type="ECO:0000313" key="9">
    <source>
        <dbReference type="Proteomes" id="UP001604277"/>
    </source>
</evidence>
<dbReference type="FunFam" id="4.10.280.10:FF:000032">
    <property type="entry name" value="Transcription factor bHLH123 family"/>
    <property type="match status" value="1"/>
</dbReference>
<dbReference type="InterPro" id="IPR045239">
    <property type="entry name" value="bHLH95_bHLH"/>
</dbReference>
<dbReference type="PANTHER" id="PTHR16223:SF56">
    <property type="entry name" value="TRANSCRIPTION FACTOR BHLH110"/>
    <property type="match status" value="1"/>
</dbReference>
<evidence type="ECO:0000256" key="6">
    <source>
        <dbReference type="ARBA" id="ARBA00023242"/>
    </source>
</evidence>
<evidence type="ECO:0000256" key="4">
    <source>
        <dbReference type="ARBA" id="ARBA00023125"/>
    </source>
</evidence>
<keyword evidence="4" id="KW-0238">DNA-binding</keyword>
<reference evidence="9" key="1">
    <citation type="submission" date="2024-07" db="EMBL/GenBank/DDBJ databases">
        <title>Two chromosome-level genome assemblies of Korean endemic species Abeliophyllum distichum and Forsythia ovata (Oleaceae).</title>
        <authorList>
            <person name="Jang H."/>
        </authorList>
    </citation>
    <scope>NUCLEOTIDE SEQUENCE [LARGE SCALE GENOMIC DNA]</scope>
</reference>